<evidence type="ECO:0000256" key="5">
    <source>
        <dbReference type="ARBA" id="ARBA00023126"/>
    </source>
</evidence>
<comment type="catalytic activity">
    <reaction evidence="6">
        <text>6-phospho-D-gluconate + NADP(+) = D-ribulose 5-phosphate + CO2 + NADPH</text>
        <dbReference type="Rhea" id="RHEA:10116"/>
        <dbReference type="ChEBI" id="CHEBI:16526"/>
        <dbReference type="ChEBI" id="CHEBI:57783"/>
        <dbReference type="ChEBI" id="CHEBI:58121"/>
        <dbReference type="ChEBI" id="CHEBI:58349"/>
        <dbReference type="ChEBI" id="CHEBI:58759"/>
        <dbReference type="EC" id="1.1.1.44"/>
    </reaction>
</comment>
<dbReference type="Gene3D" id="3.40.50.720">
    <property type="entry name" value="NAD(P)-binding Rossmann-like Domain"/>
    <property type="match status" value="1"/>
</dbReference>
<keyword evidence="4" id="KW-0311">Gluconate utilization</keyword>
<comment type="similarity">
    <text evidence="2 6">Belongs to the 6-phosphogluconate dehydrogenase family.</text>
</comment>
<protein>
    <recommendedName>
        <fullName evidence="6">6-phosphogluconate dehydrogenase, decarboxylating</fullName>
        <ecNumber evidence="6">1.1.1.44</ecNumber>
    </recommendedName>
</protein>
<dbReference type="InterPro" id="IPR006183">
    <property type="entry name" value="Pgluconate_DH"/>
</dbReference>
<dbReference type="UniPathway" id="UPA00115">
    <property type="reaction ID" value="UER00410"/>
</dbReference>
<dbReference type="GO" id="GO:0019521">
    <property type="term" value="P:D-gluconate metabolic process"/>
    <property type="evidence" value="ECO:0007669"/>
    <property type="project" value="UniProtKB-KW"/>
</dbReference>
<comment type="pathway">
    <text evidence="1 6">Carbohydrate degradation; pentose phosphate pathway; D-ribulose 5-phosphate from D-glucose 6-phosphate (oxidative stage): step 3/3.</text>
</comment>
<dbReference type="SUPFAM" id="SSF48179">
    <property type="entry name" value="6-phosphogluconate dehydrogenase C-terminal domain-like"/>
    <property type="match status" value="1"/>
</dbReference>
<accession>A0A6G1KZN4</accession>
<feature type="active site" description="Proton acceptor" evidence="7">
    <location>
        <position position="192"/>
    </location>
</feature>
<dbReference type="Proteomes" id="UP000799436">
    <property type="component" value="Unassembled WGS sequence"/>
</dbReference>
<dbReference type="PIRSF" id="PIRSF000109">
    <property type="entry name" value="6PGD"/>
    <property type="match status" value="1"/>
</dbReference>
<dbReference type="GO" id="GO:0050661">
    <property type="term" value="F:NADP binding"/>
    <property type="evidence" value="ECO:0007669"/>
    <property type="project" value="InterPro"/>
</dbReference>
<dbReference type="OrthoDB" id="434986at2759"/>
<reference evidence="9" key="1">
    <citation type="journal article" date="2020" name="Stud. Mycol.">
        <title>101 Dothideomycetes genomes: a test case for predicting lifestyles and emergence of pathogens.</title>
        <authorList>
            <person name="Haridas S."/>
            <person name="Albert R."/>
            <person name="Binder M."/>
            <person name="Bloem J."/>
            <person name="Labutti K."/>
            <person name="Salamov A."/>
            <person name="Andreopoulos B."/>
            <person name="Baker S."/>
            <person name="Barry K."/>
            <person name="Bills G."/>
            <person name="Bluhm B."/>
            <person name="Cannon C."/>
            <person name="Castanera R."/>
            <person name="Culley D."/>
            <person name="Daum C."/>
            <person name="Ezra D."/>
            <person name="Gonzalez J."/>
            <person name="Henrissat B."/>
            <person name="Kuo A."/>
            <person name="Liang C."/>
            <person name="Lipzen A."/>
            <person name="Lutzoni F."/>
            <person name="Magnuson J."/>
            <person name="Mondo S."/>
            <person name="Nolan M."/>
            <person name="Ohm R."/>
            <person name="Pangilinan J."/>
            <person name="Park H.-J."/>
            <person name="Ramirez L."/>
            <person name="Alfaro M."/>
            <person name="Sun H."/>
            <person name="Tritt A."/>
            <person name="Yoshinaga Y."/>
            <person name="Zwiers L.-H."/>
            <person name="Turgeon B."/>
            <person name="Goodwin S."/>
            <person name="Spatafora J."/>
            <person name="Crous P."/>
            <person name="Grigoriev I."/>
        </authorList>
    </citation>
    <scope>NUCLEOTIDE SEQUENCE</scope>
    <source>
        <strain evidence="9">CBS 116005</strain>
    </source>
</reference>
<dbReference type="Pfam" id="PF00393">
    <property type="entry name" value="6PGD"/>
    <property type="match status" value="1"/>
</dbReference>
<keyword evidence="3 6" id="KW-0560">Oxidoreductase</keyword>
<evidence type="ECO:0000313" key="9">
    <source>
        <dbReference type="EMBL" id="KAF2765628.1"/>
    </source>
</evidence>
<comment type="subunit">
    <text evidence="6">Homodimer.</text>
</comment>
<dbReference type="GO" id="GO:0004616">
    <property type="term" value="F:phosphogluconate dehydrogenase (decarboxylating) activity"/>
    <property type="evidence" value="ECO:0007669"/>
    <property type="project" value="UniProtKB-EC"/>
</dbReference>
<keyword evidence="6" id="KW-0521">NADP</keyword>
<evidence type="ECO:0000256" key="1">
    <source>
        <dbReference type="ARBA" id="ARBA00004874"/>
    </source>
</evidence>
<dbReference type="SMART" id="SM01350">
    <property type="entry name" value="6PGD"/>
    <property type="match status" value="1"/>
</dbReference>
<feature type="domain" description="6-phosphogluconate dehydrogenase C-terminal" evidence="8">
    <location>
        <begin position="188"/>
        <end position="510"/>
    </location>
</feature>
<dbReference type="InterPro" id="IPR006114">
    <property type="entry name" value="6PGDH_C"/>
</dbReference>
<evidence type="ECO:0000259" key="8">
    <source>
        <dbReference type="SMART" id="SM01350"/>
    </source>
</evidence>
<evidence type="ECO:0000256" key="4">
    <source>
        <dbReference type="ARBA" id="ARBA00023064"/>
    </source>
</evidence>
<dbReference type="Pfam" id="PF03446">
    <property type="entry name" value="NAD_binding_2"/>
    <property type="match status" value="1"/>
</dbReference>
<evidence type="ECO:0000256" key="6">
    <source>
        <dbReference type="PIRNR" id="PIRNR000109"/>
    </source>
</evidence>
<keyword evidence="5 6" id="KW-0570">Pentose shunt</keyword>
<evidence type="ECO:0000256" key="3">
    <source>
        <dbReference type="ARBA" id="ARBA00023002"/>
    </source>
</evidence>
<dbReference type="AlphaFoldDB" id="A0A6G1KZN4"/>
<dbReference type="GO" id="GO:0006098">
    <property type="term" value="P:pentose-phosphate shunt"/>
    <property type="evidence" value="ECO:0007669"/>
    <property type="project" value="UniProtKB-UniPathway"/>
</dbReference>
<dbReference type="InterPro" id="IPR006113">
    <property type="entry name" value="6PGDH_Gnd/GntZ"/>
</dbReference>
<dbReference type="InterPro" id="IPR013328">
    <property type="entry name" value="6PGD_dom2"/>
</dbReference>
<comment type="function">
    <text evidence="6">Catalyzes the oxidative decarboxylation of 6-phosphogluconate to ribulose 5-phosphate and CO(2), with concomitant reduction of NADP to NADPH.</text>
</comment>
<dbReference type="SUPFAM" id="SSF51735">
    <property type="entry name" value="NAD(P)-binding Rossmann-fold domains"/>
    <property type="match status" value="1"/>
</dbReference>
<dbReference type="PRINTS" id="PR00076">
    <property type="entry name" value="6PGDHDRGNASE"/>
</dbReference>
<sequence>MPDGSDIKKIAMIGCGSMGGGMAQLFAEKGIHVSLNDPSSDAMDNILKSAKASNIPDNMLSKHGDYKSLCESLDKPKVFVWSLPHGSVGDNVLSGLMPYLEKNDIILDCGNEHWENTERRQGKCVTKGIRYVGCGVSGGYQAARRGPSMCPGADDETLSLVLPTLQKVAAKSPEGKPCVGRVGTGGAGHYCKMIHNGIEHGMMSAIAEAYSIMRIGLGMSLEDISNVFDAWNSSGELKGTFLIWISRDICRTKDKSRQYVLDTVEDKVVQDYTGEEGTGIWSNIEAVDKHVPAPTLTVAHYLRIASGDRRQRATIQKTFGVGSGDPSKDHVSLYPPQKLEGVADQKAFLESLRMAVYTACLSAYCQGMIIIDKADKQFHFNVNYAELLQVWRAGCIIQADYISNSLLQPVYESLQPGAAPNPLFEADVASDLKKGFPHLKKVVVGALSGDHVVPALSATLEWLKYQTSTELPTSFYEAQLDYFGKHMFDRRGEDANKGLPKTGTEHFEWKAAWGFGE</sequence>
<dbReference type="Gene3D" id="1.10.1040.10">
    <property type="entry name" value="N-(1-d-carboxylethyl)-l-norvaline Dehydrogenase, domain 2"/>
    <property type="match status" value="1"/>
</dbReference>
<dbReference type="InterPro" id="IPR006115">
    <property type="entry name" value="6PGDH_NADP-bd"/>
</dbReference>
<evidence type="ECO:0000256" key="7">
    <source>
        <dbReference type="PIRSR" id="PIRSR000109-1"/>
    </source>
</evidence>
<name>A0A6G1KZN4_9PEZI</name>
<gene>
    <name evidence="9" type="ORF">EJ03DRAFT_204910</name>
</gene>
<dbReference type="InterPro" id="IPR008927">
    <property type="entry name" value="6-PGluconate_DH-like_C_sf"/>
</dbReference>
<evidence type="ECO:0000256" key="2">
    <source>
        <dbReference type="ARBA" id="ARBA00008419"/>
    </source>
</evidence>
<proteinExistence type="inferred from homology"/>
<organism evidence="9 10">
    <name type="scientific">Teratosphaeria nubilosa</name>
    <dbReference type="NCBI Taxonomy" id="161662"/>
    <lineage>
        <taxon>Eukaryota</taxon>
        <taxon>Fungi</taxon>
        <taxon>Dikarya</taxon>
        <taxon>Ascomycota</taxon>
        <taxon>Pezizomycotina</taxon>
        <taxon>Dothideomycetes</taxon>
        <taxon>Dothideomycetidae</taxon>
        <taxon>Mycosphaerellales</taxon>
        <taxon>Teratosphaeriaceae</taxon>
        <taxon>Teratosphaeria</taxon>
    </lineage>
</organism>
<dbReference type="EMBL" id="ML995887">
    <property type="protein sequence ID" value="KAF2765628.1"/>
    <property type="molecule type" value="Genomic_DNA"/>
</dbReference>
<feature type="active site" description="Proton donor" evidence="7">
    <location>
        <position position="199"/>
    </location>
</feature>
<dbReference type="FunFam" id="3.40.50.720:FF:000634">
    <property type="entry name" value="6-phosphogluconate dehydrogenase, decarboxylating"/>
    <property type="match status" value="1"/>
</dbReference>
<evidence type="ECO:0000313" key="10">
    <source>
        <dbReference type="Proteomes" id="UP000799436"/>
    </source>
</evidence>
<keyword evidence="10" id="KW-1185">Reference proteome</keyword>
<dbReference type="EC" id="1.1.1.44" evidence="6"/>
<dbReference type="PANTHER" id="PTHR11811">
    <property type="entry name" value="6-PHOSPHOGLUCONATE DEHYDROGENASE"/>
    <property type="match status" value="1"/>
</dbReference>
<dbReference type="InterPro" id="IPR036291">
    <property type="entry name" value="NAD(P)-bd_dom_sf"/>
</dbReference>